<dbReference type="GO" id="GO:0003677">
    <property type="term" value="F:DNA binding"/>
    <property type="evidence" value="ECO:0007669"/>
    <property type="project" value="UniProtKB-KW"/>
</dbReference>
<dbReference type="InterPro" id="IPR036388">
    <property type="entry name" value="WH-like_DNA-bd_sf"/>
</dbReference>
<dbReference type="InterPro" id="IPR036390">
    <property type="entry name" value="WH_DNA-bd_sf"/>
</dbReference>
<organism evidence="5 6">
    <name type="scientific">Tranquillimonas rosea</name>
    <dbReference type="NCBI Taxonomy" id="641238"/>
    <lineage>
        <taxon>Bacteria</taxon>
        <taxon>Pseudomonadati</taxon>
        <taxon>Pseudomonadota</taxon>
        <taxon>Alphaproteobacteria</taxon>
        <taxon>Rhodobacterales</taxon>
        <taxon>Roseobacteraceae</taxon>
        <taxon>Tranquillimonas</taxon>
    </lineage>
</organism>
<reference evidence="5 6" key="1">
    <citation type="submission" date="2016-10" db="EMBL/GenBank/DDBJ databases">
        <authorList>
            <person name="de Groot N.N."/>
        </authorList>
    </citation>
    <scope>NUCLEOTIDE SEQUENCE [LARGE SCALE GENOMIC DNA]</scope>
    <source>
        <strain evidence="5 6">DSM 23042</strain>
    </source>
</reference>
<evidence type="ECO:0000256" key="3">
    <source>
        <dbReference type="ARBA" id="ARBA00023163"/>
    </source>
</evidence>
<dbReference type="AlphaFoldDB" id="A0A1H9S4M3"/>
<evidence type="ECO:0000256" key="1">
    <source>
        <dbReference type="ARBA" id="ARBA00023015"/>
    </source>
</evidence>
<evidence type="ECO:0000256" key="2">
    <source>
        <dbReference type="ARBA" id="ARBA00023125"/>
    </source>
</evidence>
<dbReference type="InterPro" id="IPR011711">
    <property type="entry name" value="GntR_C"/>
</dbReference>
<dbReference type="Gene3D" id="1.20.120.530">
    <property type="entry name" value="GntR ligand-binding domain-like"/>
    <property type="match status" value="1"/>
</dbReference>
<dbReference type="Gene3D" id="1.10.10.10">
    <property type="entry name" value="Winged helix-like DNA-binding domain superfamily/Winged helix DNA-binding domain"/>
    <property type="match status" value="2"/>
</dbReference>
<dbReference type="OrthoDB" id="9799812at2"/>
<evidence type="ECO:0000313" key="5">
    <source>
        <dbReference type="EMBL" id="SER79575.1"/>
    </source>
</evidence>
<dbReference type="PANTHER" id="PTHR43537:SF51">
    <property type="entry name" value="HTH-TYPE TRANSCRIPTIONAL REGULATOR LGOR-RELATED"/>
    <property type="match status" value="1"/>
</dbReference>
<keyword evidence="6" id="KW-1185">Reference proteome</keyword>
<proteinExistence type="predicted"/>
<dbReference type="RefSeq" id="WP_092689577.1">
    <property type="nucleotide sequence ID" value="NZ_CBDDGO010000004.1"/>
</dbReference>
<feature type="domain" description="GntR C-terminal" evidence="4">
    <location>
        <begin position="157"/>
        <end position="285"/>
    </location>
</feature>
<name>A0A1H9S4M3_9RHOB</name>
<dbReference type="Pfam" id="PF07729">
    <property type="entry name" value="FCD"/>
    <property type="match status" value="1"/>
</dbReference>
<dbReference type="EMBL" id="FOGU01000003">
    <property type="protein sequence ID" value="SER79575.1"/>
    <property type="molecule type" value="Genomic_DNA"/>
</dbReference>
<dbReference type="SMART" id="SM00895">
    <property type="entry name" value="FCD"/>
    <property type="match status" value="1"/>
</dbReference>
<accession>A0A1H9S4M3</accession>
<dbReference type="STRING" id="641238.SAMN04490244_1036"/>
<keyword evidence="2 5" id="KW-0238">DNA-binding</keyword>
<keyword evidence="1" id="KW-0805">Transcription regulation</keyword>
<dbReference type="SUPFAM" id="SSF48008">
    <property type="entry name" value="GntR ligand-binding domain-like"/>
    <property type="match status" value="1"/>
</dbReference>
<dbReference type="InterPro" id="IPR008920">
    <property type="entry name" value="TF_FadR/GntR_C"/>
</dbReference>
<dbReference type="SUPFAM" id="SSF46785">
    <property type="entry name" value="Winged helix' DNA-binding domain"/>
    <property type="match status" value="2"/>
</dbReference>
<dbReference type="PANTHER" id="PTHR43537">
    <property type="entry name" value="TRANSCRIPTIONAL REGULATOR, GNTR FAMILY"/>
    <property type="match status" value="1"/>
</dbReference>
<protein>
    <submittedName>
        <fullName evidence="5">DNA-binding transcriptional regulator, GntR family</fullName>
    </submittedName>
</protein>
<keyword evidence="3" id="KW-0804">Transcription</keyword>
<dbReference type="Proteomes" id="UP000198885">
    <property type="component" value="Unassembled WGS sequence"/>
</dbReference>
<evidence type="ECO:0000313" key="6">
    <source>
        <dbReference type="Proteomes" id="UP000198885"/>
    </source>
</evidence>
<gene>
    <name evidence="5" type="ORF">SAMN04490244_1036</name>
</gene>
<sequence length="297" mass="33625">MARNNLTFRVACNRLLDDLAQQEPGATLGSEITLGTRVGASRTTIRAVLTHLAEAGVVRWEGRAKTLLRRPVAADYFGSRQTESPAERLERGFMSLILNGLLPPGSALNESWLARRFEVPVATVRTFLVRFEPFGLIEKQPNRSWLLKGFTRDFAAEMFEMRDLIEMRAIRAVLDAPQGGAIHRALHDMERRHLDLVARPEAIEDAFPALDAAFHRFVCGAADNRFFDDFARRISIIVHYHYQWNKQDEAARNRAALSEHLVVIRAALDGDRAAAERAFAEHLRTARRNLMASVIWE</sequence>
<evidence type="ECO:0000259" key="4">
    <source>
        <dbReference type="SMART" id="SM00895"/>
    </source>
</evidence>